<sequence>MAFCYNVNIRQENEPNLEEFSDNVFKINTEFRYISSLNVETTLDIFNQTLVFGRDMFLSDQHHRDIILCMVLDSRASPEFIESAVFPPILRFARDANSNPMNLGLKVINMNVVVEIIVDVNIIEEDDINYDDELIDESLMNTEINFTPASRSSIKGLERVKWDLMTKREDECAICLEEFVKGKEIASMPCGHGYHDGCIIKWLKISHLCPLCRYQMPTLIHL</sequence>
<dbReference type="Gene3D" id="3.30.40.10">
    <property type="entry name" value="Zinc/RING finger domain, C3HC4 (zinc finger)"/>
    <property type="match status" value="1"/>
</dbReference>
<dbReference type="PANTHER" id="PTHR15710:SF196">
    <property type="entry name" value="F6A14.12 PROTEIN-RELATED"/>
    <property type="match status" value="1"/>
</dbReference>
<evidence type="ECO:0000256" key="2">
    <source>
        <dbReference type="ARBA" id="ARBA00012483"/>
    </source>
</evidence>
<keyword evidence="3" id="KW-0479">Metal-binding</keyword>
<dbReference type="PROSITE" id="PS50089">
    <property type="entry name" value="ZF_RING_2"/>
    <property type="match status" value="1"/>
</dbReference>
<evidence type="ECO:0000256" key="4">
    <source>
        <dbReference type="ARBA" id="ARBA00022771"/>
    </source>
</evidence>
<dbReference type="SUPFAM" id="SSF57850">
    <property type="entry name" value="RING/U-box"/>
    <property type="match status" value="1"/>
</dbReference>
<dbReference type="Pfam" id="PF13639">
    <property type="entry name" value="zf-RING_2"/>
    <property type="match status" value="1"/>
</dbReference>
<comment type="caution">
    <text evidence="8">The sequence shown here is derived from an EMBL/GenBank/DDBJ whole genome shotgun (WGS) entry which is preliminary data.</text>
</comment>
<proteinExistence type="predicted"/>
<evidence type="ECO:0000256" key="1">
    <source>
        <dbReference type="ARBA" id="ARBA00000900"/>
    </source>
</evidence>
<dbReference type="EMBL" id="JARKNE010000005">
    <property type="protein sequence ID" value="KAK5833117.1"/>
    <property type="molecule type" value="Genomic_DNA"/>
</dbReference>
<keyword evidence="5" id="KW-0862">Zinc</keyword>
<dbReference type="SMART" id="SM00184">
    <property type="entry name" value="RING"/>
    <property type="match status" value="1"/>
</dbReference>
<feature type="domain" description="RING-type" evidence="7">
    <location>
        <begin position="172"/>
        <end position="213"/>
    </location>
</feature>
<evidence type="ECO:0000259" key="7">
    <source>
        <dbReference type="PROSITE" id="PS50089"/>
    </source>
</evidence>
<evidence type="ECO:0000313" key="9">
    <source>
        <dbReference type="Proteomes" id="UP001358586"/>
    </source>
</evidence>
<evidence type="ECO:0000256" key="5">
    <source>
        <dbReference type="ARBA" id="ARBA00022833"/>
    </source>
</evidence>
<evidence type="ECO:0000313" key="8">
    <source>
        <dbReference type="EMBL" id="KAK5833117.1"/>
    </source>
</evidence>
<name>A0ABR0Q250_GOSAR</name>
<dbReference type="Proteomes" id="UP001358586">
    <property type="component" value="Chromosome 5"/>
</dbReference>
<reference evidence="8 9" key="1">
    <citation type="submission" date="2023-03" db="EMBL/GenBank/DDBJ databases">
        <title>WGS of Gossypium arboreum.</title>
        <authorList>
            <person name="Yu D."/>
        </authorList>
    </citation>
    <scope>NUCLEOTIDE SEQUENCE [LARGE SCALE GENOMIC DNA]</scope>
    <source>
        <tissue evidence="8">Leaf</tissue>
    </source>
</reference>
<dbReference type="PANTHER" id="PTHR15710">
    <property type="entry name" value="E3 UBIQUITIN-PROTEIN LIGASE PRAJA"/>
    <property type="match status" value="1"/>
</dbReference>
<dbReference type="InterPro" id="IPR001841">
    <property type="entry name" value="Znf_RING"/>
</dbReference>
<keyword evidence="9" id="KW-1185">Reference proteome</keyword>
<accession>A0ABR0Q250</accession>
<organism evidence="8 9">
    <name type="scientific">Gossypium arboreum</name>
    <name type="common">Tree cotton</name>
    <name type="synonym">Gossypium nanking</name>
    <dbReference type="NCBI Taxonomy" id="29729"/>
    <lineage>
        <taxon>Eukaryota</taxon>
        <taxon>Viridiplantae</taxon>
        <taxon>Streptophyta</taxon>
        <taxon>Embryophyta</taxon>
        <taxon>Tracheophyta</taxon>
        <taxon>Spermatophyta</taxon>
        <taxon>Magnoliopsida</taxon>
        <taxon>eudicotyledons</taxon>
        <taxon>Gunneridae</taxon>
        <taxon>Pentapetalae</taxon>
        <taxon>rosids</taxon>
        <taxon>malvids</taxon>
        <taxon>Malvales</taxon>
        <taxon>Malvaceae</taxon>
        <taxon>Malvoideae</taxon>
        <taxon>Gossypium</taxon>
    </lineage>
</organism>
<comment type="catalytic activity">
    <reaction evidence="1">
        <text>S-ubiquitinyl-[E2 ubiquitin-conjugating enzyme]-L-cysteine + [acceptor protein]-L-lysine = [E2 ubiquitin-conjugating enzyme]-L-cysteine + N(6)-ubiquitinyl-[acceptor protein]-L-lysine.</text>
        <dbReference type="EC" id="2.3.2.27"/>
    </reaction>
</comment>
<dbReference type="EC" id="2.3.2.27" evidence="2"/>
<dbReference type="CDD" id="cd16454">
    <property type="entry name" value="RING-H2_PA-TM-RING"/>
    <property type="match status" value="1"/>
</dbReference>
<evidence type="ECO:0000256" key="6">
    <source>
        <dbReference type="PROSITE-ProRule" id="PRU00175"/>
    </source>
</evidence>
<dbReference type="InterPro" id="IPR013083">
    <property type="entry name" value="Znf_RING/FYVE/PHD"/>
</dbReference>
<protein>
    <recommendedName>
        <fullName evidence="2">RING-type E3 ubiquitin transferase</fullName>
        <ecNumber evidence="2">2.3.2.27</ecNumber>
    </recommendedName>
</protein>
<evidence type="ECO:0000256" key="3">
    <source>
        <dbReference type="ARBA" id="ARBA00022723"/>
    </source>
</evidence>
<gene>
    <name evidence="8" type="ORF">PVK06_016929</name>
</gene>
<keyword evidence="4 6" id="KW-0863">Zinc-finger</keyword>